<gene>
    <name evidence="1" type="ORF">CCO02nite_11070</name>
</gene>
<evidence type="ECO:0000313" key="2">
    <source>
        <dbReference type="Proteomes" id="UP000321720"/>
    </source>
</evidence>
<dbReference type="EMBL" id="BJWG01000003">
    <property type="protein sequence ID" value="GEL94449.1"/>
    <property type="molecule type" value="Genomic_DNA"/>
</dbReference>
<protein>
    <recommendedName>
        <fullName evidence="3">Glycosyl transferase</fullName>
    </recommendedName>
</protein>
<organism evidence="1 2">
    <name type="scientific">Cellulomonas composti</name>
    <dbReference type="NCBI Taxonomy" id="266130"/>
    <lineage>
        <taxon>Bacteria</taxon>
        <taxon>Bacillati</taxon>
        <taxon>Actinomycetota</taxon>
        <taxon>Actinomycetes</taxon>
        <taxon>Micrococcales</taxon>
        <taxon>Cellulomonadaceae</taxon>
        <taxon>Cellulomonas</taxon>
    </lineage>
</organism>
<sequence length="284" mass="31515">MLVFVTSLRHPRNSADYGRVEALLTETLGSIARQTSAEHHTIVVGNREPAAPLGPQATFVPVDFPPPVQDEGPQFDLGRFVWDKGTKIGIGLAAARAHDPDHVMIVDADDFVHRDVAALSAAHPGADGWFVDEGYIYSRARQAYRVQQRLFRVCGTCYVVSWPAYNVPDDLAVTASQDEVAEAFGERLGAILGAHRNARRWLNAHGWRLEPMPFRGSVYQVDTGENHSGKQLRGLARPLDRELVESFGIPRLAPRGIALARAWAPTQLPYTVRERARRRQRAKG</sequence>
<reference evidence="1 2" key="1">
    <citation type="submission" date="2019-07" db="EMBL/GenBank/DDBJ databases">
        <title>Whole genome shotgun sequence of Cellulomonas composti NBRC 100758.</title>
        <authorList>
            <person name="Hosoyama A."/>
            <person name="Uohara A."/>
            <person name="Ohji S."/>
            <person name="Ichikawa N."/>
        </authorList>
    </citation>
    <scope>NUCLEOTIDE SEQUENCE [LARGE SCALE GENOMIC DNA]</scope>
    <source>
        <strain evidence="1 2">NBRC 100758</strain>
    </source>
</reference>
<dbReference type="CDD" id="cd00761">
    <property type="entry name" value="Glyco_tranf_GTA_type"/>
    <property type="match status" value="1"/>
</dbReference>
<name>A0A511J9K7_9CELL</name>
<proteinExistence type="predicted"/>
<dbReference type="AlphaFoldDB" id="A0A511J9K7"/>
<dbReference type="RefSeq" id="WP_146842093.1">
    <property type="nucleotide sequence ID" value="NZ_BJWG01000003.1"/>
</dbReference>
<dbReference type="Proteomes" id="UP000321720">
    <property type="component" value="Unassembled WGS sequence"/>
</dbReference>
<dbReference type="InterPro" id="IPR029044">
    <property type="entry name" value="Nucleotide-diphossugar_trans"/>
</dbReference>
<dbReference type="SUPFAM" id="SSF53448">
    <property type="entry name" value="Nucleotide-diphospho-sugar transferases"/>
    <property type="match status" value="1"/>
</dbReference>
<keyword evidence="2" id="KW-1185">Reference proteome</keyword>
<dbReference type="OrthoDB" id="4614415at2"/>
<evidence type="ECO:0008006" key="3">
    <source>
        <dbReference type="Google" id="ProtNLM"/>
    </source>
</evidence>
<evidence type="ECO:0000313" key="1">
    <source>
        <dbReference type="EMBL" id="GEL94449.1"/>
    </source>
</evidence>
<accession>A0A511J9K7</accession>
<comment type="caution">
    <text evidence="1">The sequence shown here is derived from an EMBL/GenBank/DDBJ whole genome shotgun (WGS) entry which is preliminary data.</text>
</comment>